<dbReference type="Proteomes" id="UP000248021">
    <property type="component" value="Unassembled WGS sequence"/>
</dbReference>
<keyword evidence="2" id="KW-0808">Transferase</keyword>
<keyword evidence="3 5" id="KW-0378">Hydrolase</keyword>
<accession>A0A2V3UEH4</accession>
<dbReference type="GO" id="GO:0016740">
    <property type="term" value="F:transferase activity"/>
    <property type="evidence" value="ECO:0007669"/>
    <property type="project" value="UniProtKB-KW"/>
</dbReference>
<protein>
    <submittedName>
        <fullName evidence="5">Gamma-glutamyltranspeptidase/glutathione hydrolase</fullName>
    </submittedName>
</protein>
<dbReference type="RefSeq" id="WP_210206373.1">
    <property type="nucleotide sequence ID" value="NZ_JAHBRY010000002.1"/>
</dbReference>
<sequence>MQTFSIHKPAVRSRHGLVAAQNRYAAEAGAAVLARGGNAMDAAVVTALVLSIVEPWLSGIGGGGFLLHADGATGKVSTLDFNVMSPRALDPADYPLSRAKTGNWFDWPTVDGEKNVSGYTSMCVPGAIAGLAEALARFGTLSWEEALQPAIAHAERGLEVDWYTSLSLAVEAAALAQYPASAALFLENGRAPRAGDANTPHYRPMPEKAKLLKRLASAGARDFYEGEVARLLLMDLADGGCVIDAEDLARYRPVWQEPATGHYRGLDIQAIPGLSGGPTFLDACRRLADYDLGASVPMADAALAYATAIRQAYEQRLTTMGHAASPEAGCTSHLSVVDAGGTMVSLTNTLLSRFGSKVVLPRTGILVNNGVMWFDPRPGQPNSIAGGVKPLANMCPLIIKQDGRPTLAIGAAGGRTIFPTVLQIISYMADRGLTLEEAFHMPRIDASTPTIRINARADRAIPATVGTRYPVEIVEDTLYPVNFAIPSAVQRNGAENVGMAHPTSPWAAVAVGAPDGR</sequence>
<reference evidence="5 6" key="1">
    <citation type="submission" date="2018-05" db="EMBL/GenBank/DDBJ databases">
        <title>Genomic Encyclopedia of Type Strains, Phase IV (KMG-IV): sequencing the most valuable type-strain genomes for metagenomic binning, comparative biology and taxonomic classification.</title>
        <authorList>
            <person name="Goeker M."/>
        </authorList>
    </citation>
    <scope>NUCLEOTIDE SEQUENCE [LARGE SCALE GENOMIC DNA]</scope>
    <source>
        <strain evidence="5 6">DSM 6462</strain>
    </source>
</reference>
<dbReference type="PRINTS" id="PR01210">
    <property type="entry name" value="GGTRANSPTASE"/>
</dbReference>
<dbReference type="InterPro" id="IPR043137">
    <property type="entry name" value="GGT_ssub_C"/>
</dbReference>
<dbReference type="InterPro" id="IPR029055">
    <property type="entry name" value="Ntn_hydrolases_N"/>
</dbReference>
<keyword evidence="6" id="KW-1185">Reference proteome</keyword>
<dbReference type="AlphaFoldDB" id="A0A2V3UEH4"/>
<evidence type="ECO:0000256" key="3">
    <source>
        <dbReference type="ARBA" id="ARBA00022801"/>
    </source>
</evidence>
<dbReference type="PANTHER" id="PTHR43199">
    <property type="entry name" value="GLUTATHIONE HYDROLASE"/>
    <property type="match status" value="1"/>
</dbReference>
<dbReference type="EMBL" id="QJJK01000002">
    <property type="protein sequence ID" value="PXW63278.1"/>
    <property type="molecule type" value="Genomic_DNA"/>
</dbReference>
<evidence type="ECO:0000313" key="5">
    <source>
        <dbReference type="EMBL" id="PXW63278.1"/>
    </source>
</evidence>
<dbReference type="SUPFAM" id="SSF56235">
    <property type="entry name" value="N-terminal nucleophile aminohydrolases (Ntn hydrolases)"/>
    <property type="match status" value="1"/>
</dbReference>
<evidence type="ECO:0000256" key="4">
    <source>
        <dbReference type="ARBA" id="ARBA00023145"/>
    </source>
</evidence>
<evidence type="ECO:0000256" key="1">
    <source>
        <dbReference type="ARBA" id="ARBA00009381"/>
    </source>
</evidence>
<organism evidence="5 6">
    <name type="scientific">Chelatococcus asaccharovorans</name>
    <dbReference type="NCBI Taxonomy" id="28210"/>
    <lineage>
        <taxon>Bacteria</taxon>
        <taxon>Pseudomonadati</taxon>
        <taxon>Pseudomonadota</taxon>
        <taxon>Alphaproteobacteria</taxon>
        <taxon>Hyphomicrobiales</taxon>
        <taxon>Chelatococcaceae</taxon>
        <taxon>Chelatococcus</taxon>
    </lineage>
</organism>
<keyword evidence="4" id="KW-0865">Zymogen</keyword>
<dbReference type="InterPro" id="IPR051792">
    <property type="entry name" value="GGT_bact"/>
</dbReference>
<dbReference type="Gene3D" id="3.60.20.40">
    <property type="match status" value="1"/>
</dbReference>
<dbReference type="Pfam" id="PF01019">
    <property type="entry name" value="G_glu_transpept"/>
    <property type="match status" value="1"/>
</dbReference>
<evidence type="ECO:0000313" key="6">
    <source>
        <dbReference type="Proteomes" id="UP000248021"/>
    </source>
</evidence>
<name>A0A2V3UEH4_9HYPH</name>
<dbReference type="PANTHER" id="PTHR43199:SF1">
    <property type="entry name" value="GLUTATHIONE HYDROLASE PROENZYME"/>
    <property type="match status" value="1"/>
</dbReference>
<evidence type="ECO:0000256" key="2">
    <source>
        <dbReference type="ARBA" id="ARBA00022679"/>
    </source>
</evidence>
<gene>
    <name evidence="5" type="ORF">C7450_102193</name>
</gene>
<comment type="caution">
    <text evidence="5">The sequence shown here is derived from an EMBL/GenBank/DDBJ whole genome shotgun (WGS) entry which is preliminary data.</text>
</comment>
<comment type="similarity">
    <text evidence="1">Belongs to the gamma-glutamyltransferase family.</text>
</comment>
<proteinExistence type="inferred from homology"/>
<dbReference type="GO" id="GO:0016787">
    <property type="term" value="F:hydrolase activity"/>
    <property type="evidence" value="ECO:0007669"/>
    <property type="project" value="UniProtKB-KW"/>
</dbReference>